<dbReference type="EMBL" id="JAMZIH010001807">
    <property type="protein sequence ID" value="KAJ1677888.1"/>
    <property type="molecule type" value="Genomic_DNA"/>
</dbReference>
<gene>
    <name evidence="1" type="primary">GAL83</name>
    <name evidence="1" type="ORF">EV182_005228</name>
</gene>
<dbReference type="Proteomes" id="UP001145114">
    <property type="component" value="Unassembled WGS sequence"/>
</dbReference>
<reference evidence="1" key="1">
    <citation type="submission" date="2022-06" db="EMBL/GenBank/DDBJ databases">
        <title>Phylogenomic reconstructions and comparative analyses of Kickxellomycotina fungi.</title>
        <authorList>
            <person name="Reynolds N.K."/>
            <person name="Stajich J.E."/>
            <person name="Barry K."/>
            <person name="Grigoriev I.V."/>
            <person name="Crous P."/>
            <person name="Smith M.E."/>
        </authorList>
    </citation>
    <scope>NUCLEOTIDE SEQUENCE</scope>
    <source>
        <strain evidence="1">RSA 2271</strain>
    </source>
</reference>
<proteinExistence type="predicted"/>
<sequence length="178" mass="20226">MEIDEEAADQSLRQEGFGPDGYYHHHHRSHHHHHHHHQRRISQEGANGQWYRSKIEEDPEDDSNVEGLDASLLSGSPPGDYTDQLPDWNELMAKFRESAGSHGSSSRHRDPPMLPPHLSNVLLNSADPPKNDVNVLPVPNHVVLNHLYACSIKDNVMAVSTTSRYRGKYLTTIYYKPV</sequence>
<name>A0ACC1HRZ3_9FUNG</name>
<comment type="caution">
    <text evidence="1">The sequence shown here is derived from an EMBL/GenBank/DDBJ whole genome shotgun (WGS) entry which is preliminary data.</text>
</comment>
<evidence type="ECO:0000313" key="2">
    <source>
        <dbReference type="Proteomes" id="UP001145114"/>
    </source>
</evidence>
<protein>
    <submittedName>
        <fullName evidence="1">Galactose metabolism- protein</fullName>
    </submittedName>
</protein>
<keyword evidence="2" id="KW-1185">Reference proteome</keyword>
<evidence type="ECO:0000313" key="1">
    <source>
        <dbReference type="EMBL" id="KAJ1677888.1"/>
    </source>
</evidence>
<accession>A0ACC1HRZ3</accession>
<organism evidence="1 2">
    <name type="scientific">Spiromyces aspiralis</name>
    <dbReference type="NCBI Taxonomy" id="68401"/>
    <lineage>
        <taxon>Eukaryota</taxon>
        <taxon>Fungi</taxon>
        <taxon>Fungi incertae sedis</taxon>
        <taxon>Zoopagomycota</taxon>
        <taxon>Kickxellomycotina</taxon>
        <taxon>Kickxellomycetes</taxon>
        <taxon>Kickxellales</taxon>
        <taxon>Kickxellaceae</taxon>
        <taxon>Spiromyces</taxon>
    </lineage>
</organism>